<dbReference type="KEGG" id="bsen:DP114_10190"/>
<reference evidence="1 2" key="1">
    <citation type="submission" date="2018-06" db="EMBL/GenBank/DDBJ databases">
        <title>Comparative genomics of Brasilonema spp. strains.</title>
        <authorList>
            <person name="Alvarenga D.O."/>
            <person name="Fiore M.F."/>
            <person name="Varani A.M."/>
        </authorList>
    </citation>
    <scope>NUCLEOTIDE SEQUENCE [LARGE SCALE GENOMIC DNA]</scope>
    <source>
        <strain evidence="1 2">CENA114</strain>
    </source>
</reference>
<dbReference type="EMBL" id="CP030118">
    <property type="protein sequence ID" value="QDL08222.1"/>
    <property type="molecule type" value="Genomic_DNA"/>
</dbReference>
<gene>
    <name evidence="1" type="ORF">DP114_10190</name>
</gene>
<keyword evidence="2" id="KW-1185">Reference proteome</keyword>
<evidence type="ECO:0000313" key="1">
    <source>
        <dbReference type="EMBL" id="QDL08222.1"/>
    </source>
</evidence>
<dbReference type="AlphaFoldDB" id="A0A856MC11"/>
<organism evidence="1 2">
    <name type="scientific">Brasilonema sennae CENA114</name>
    <dbReference type="NCBI Taxonomy" id="415709"/>
    <lineage>
        <taxon>Bacteria</taxon>
        <taxon>Bacillati</taxon>
        <taxon>Cyanobacteriota</taxon>
        <taxon>Cyanophyceae</taxon>
        <taxon>Nostocales</taxon>
        <taxon>Scytonemataceae</taxon>
        <taxon>Brasilonema</taxon>
        <taxon>Bromeliae group (in: Brasilonema)</taxon>
    </lineage>
</organism>
<name>A0A856MC11_9CYAN</name>
<sequence length="62" mass="7040">MVTKFDHNLAMAGKPSTQGYIRLSTKLYNARKILDNSAFFLANNLPDNMGVLLDHEDFHDTK</sequence>
<proteinExistence type="predicted"/>
<evidence type="ECO:0000313" key="2">
    <source>
        <dbReference type="Proteomes" id="UP000503129"/>
    </source>
</evidence>
<dbReference type="Proteomes" id="UP000503129">
    <property type="component" value="Chromosome"/>
</dbReference>
<accession>A0A856MC11</accession>
<protein>
    <submittedName>
        <fullName evidence="1">Uncharacterized protein</fullName>
    </submittedName>
</protein>